<name>A0ACC2UAI1_9FUNG</name>
<sequence>MYEQLSPMSVSTTTFLLEKMHSTSHINLKGIRDAAGIVLISEGALGLALAHTMLSISKVSIVVVAERVDLSKLKVVLSDFWDAAVTPFSLFRICGKKTESKPVTCVLFELEDLRLAELEKCLLYRKVKITGMLKDMCSENESIIQSLGIWASSLYACRTLNRFAEMTFEQTTFEQISGMPVKGCSNDIKAALLATSQVASSPPRHDTPFISKKVKYLLEKILEISAIQPFRGLILTACPTTAFYLEKVLGVCLSSYNIFTDLVATGELFSHIPNAIKNYSSGDTHILVSTYKQAKQLMDIEFPYFVMFTPSPYLASYFKMREHFVRKSNTLVIIQKGDRYGKMIRRLETSSSQVPVVEVHSMLPTLSSKSFVTPVGARLTQAVSCSVLQQFCAQFGIDAPEYRLCLNLQLFQSKLSLDGVCVQSMSEWHPTCEEANKEAAFLACAELFSLGKLNDYLLPARASLPIKGFSTQPWADQFVFVSTKVPDLWAQNSTTVPESLYFNTFDLNQDGFHPFAIATRSPMPQGLVPIPLRIKDQTIRAAFVPASSPICLSAGQANHLATYTNYAFSLALKRNAQCGVKRMQYFFVPLLQNAPLSTIADVDWATVSLLVSPQSHAFRSGILRHASSHVLFRVLDEPMASLSRVIPLDVESDYVSISSYLSEKTFAPTPLAIDPSTCEAVPMHMPTAKSCSLLPSIIMYLDGMLLADELRTRLRLEKIHLSHFLEAMTCRSRQFPYSMGRLRFLGSSFLTLMANLAALTDSTRINPNMSTHVCLAQAAQKLEIDRYLSLSPHSSYWRSPFYLQAQPEPVRCDRKMLSFAVGAIVGAAIVSGGEQLGIKALISLGLWADTSDVWSALEEHPLNSVDIGHEILSKAKRGPIQKRLNYKFNQCETLAAHFLLDRAGDPIVGTLGPALVDYLTSHVLFHRFPFLSHNSLFGIHSKVLDPSASYHDNISLTKLAAAMRKVLYGKNSHPSCAITPFKCLSLAVGSIFMDSSFHIPTASQIFQSFFEPSIVKIAESRTPAPDEAEDNFALCLFKTKCSHFSIRNNHSHQKPSIYIHDFELPLPGSTRDMLSRKHGLNELIRILIRNPQFINQRCNCSHRS</sequence>
<evidence type="ECO:0000313" key="2">
    <source>
        <dbReference type="Proteomes" id="UP001165960"/>
    </source>
</evidence>
<evidence type="ECO:0000313" key="1">
    <source>
        <dbReference type="EMBL" id="KAJ9083781.1"/>
    </source>
</evidence>
<organism evidence="1 2">
    <name type="scientific">Entomophthora muscae</name>
    <dbReference type="NCBI Taxonomy" id="34485"/>
    <lineage>
        <taxon>Eukaryota</taxon>
        <taxon>Fungi</taxon>
        <taxon>Fungi incertae sedis</taxon>
        <taxon>Zoopagomycota</taxon>
        <taxon>Entomophthoromycotina</taxon>
        <taxon>Entomophthoromycetes</taxon>
        <taxon>Entomophthorales</taxon>
        <taxon>Entomophthoraceae</taxon>
        <taxon>Entomophthora</taxon>
    </lineage>
</organism>
<proteinExistence type="predicted"/>
<gene>
    <name evidence="1" type="primary">dcl1_14</name>
    <name evidence="1" type="ORF">DSO57_1031266</name>
</gene>
<protein>
    <submittedName>
        <fullName evidence="1">Dicer-like protein 1</fullName>
    </submittedName>
</protein>
<comment type="caution">
    <text evidence="1">The sequence shown here is derived from an EMBL/GenBank/DDBJ whole genome shotgun (WGS) entry which is preliminary data.</text>
</comment>
<dbReference type="EMBL" id="QTSX02000933">
    <property type="protein sequence ID" value="KAJ9083781.1"/>
    <property type="molecule type" value="Genomic_DNA"/>
</dbReference>
<keyword evidence="2" id="KW-1185">Reference proteome</keyword>
<accession>A0ACC2UAI1</accession>
<dbReference type="Proteomes" id="UP001165960">
    <property type="component" value="Unassembled WGS sequence"/>
</dbReference>
<reference evidence="1" key="1">
    <citation type="submission" date="2022-04" db="EMBL/GenBank/DDBJ databases">
        <title>Genome of the entomopathogenic fungus Entomophthora muscae.</title>
        <authorList>
            <person name="Elya C."/>
            <person name="Lovett B.R."/>
            <person name="Lee E."/>
            <person name="Macias A.M."/>
            <person name="Hajek A.E."/>
            <person name="De Bivort B.L."/>
            <person name="Kasson M.T."/>
            <person name="De Fine Licht H.H."/>
            <person name="Stajich J.E."/>
        </authorList>
    </citation>
    <scope>NUCLEOTIDE SEQUENCE</scope>
    <source>
        <strain evidence="1">Berkeley</strain>
    </source>
</reference>